<gene>
    <name evidence="1" type="ORF">JNB85_27610</name>
</gene>
<accession>A0ABS7H1P1</accession>
<comment type="caution">
    <text evidence="1">The sequence shown here is derived from an EMBL/GenBank/DDBJ whole genome shotgun (WGS) entry which is preliminary data.</text>
</comment>
<protein>
    <submittedName>
        <fullName evidence="1">DUF1289 domain-containing protein</fullName>
    </submittedName>
</protein>
<evidence type="ECO:0000313" key="2">
    <source>
        <dbReference type="Proteomes" id="UP000717752"/>
    </source>
</evidence>
<proteinExistence type="predicted"/>
<name>A0ABS7H1P1_9HYPH</name>
<dbReference type="PANTHER" id="PTHR35175">
    <property type="entry name" value="DUF1289 DOMAIN-CONTAINING PROTEIN"/>
    <property type="match status" value="1"/>
</dbReference>
<dbReference type="EMBL" id="JAEUAK010000015">
    <property type="protein sequence ID" value="MBW9056182.1"/>
    <property type="molecule type" value="Genomic_DNA"/>
</dbReference>
<organism evidence="1 2">
    <name type="scientific">Rhizobium mesosinicum</name>
    <dbReference type="NCBI Taxonomy" id="335017"/>
    <lineage>
        <taxon>Bacteria</taxon>
        <taxon>Pseudomonadati</taxon>
        <taxon>Pseudomonadota</taxon>
        <taxon>Alphaproteobacteria</taxon>
        <taxon>Hyphomicrobiales</taxon>
        <taxon>Rhizobiaceae</taxon>
        <taxon>Rhizobium/Agrobacterium group</taxon>
        <taxon>Rhizobium</taxon>
    </lineage>
</organism>
<dbReference type="Proteomes" id="UP000717752">
    <property type="component" value="Unassembled WGS sequence"/>
</dbReference>
<reference evidence="1 2" key="1">
    <citation type="journal article" date="2021" name="MBio">
        <title>Poor Competitiveness of Bradyrhizobium in Pigeon Pea Root Colonization in Indian Soils.</title>
        <authorList>
            <person name="Chalasani D."/>
            <person name="Basu A."/>
            <person name="Pullabhotla S.V.S.R.N."/>
            <person name="Jorrin B."/>
            <person name="Neal A.L."/>
            <person name="Poole P.S."/>
            <person name="Podile A.R."/>
            <person name="Tkacz A."/>
        </authorList>
    </citation>
    <scope>NUCLEOTIDE SEQUENCE [LARGE SCALE GENOMIC DNA]</scope>
    <source>
        <strain evidence="1 2">HU56</strain>
    </source>
</reference>
<evidence type="ECO:0000313" key="1">
    <source>
        <dbReference type="EMBL" id="MBW9056182.1"/>
    </source>
</evidence>
<dbReference type="Pfam" id="PF06945">
    <property type="entry name" value="DUF1289"/>
    <property type="match status" value="1"/>
</dbReference>
<keyword evidence="2" id="KW-1185">Reference proteome</keyword>
<dbReference type="InterPro" id="IPR010710">
    <property type="entry name" value="DUF1289"/>
</dbReference>
<sequence length="65" mass="7099">MRTPCIRVCSLDPLAGLCAGCGRTTDEIAGWMRFSDKERETIMENLPTRLTALAPESTKTLEAIG</sequence>
<dbReference type="PANTHER" id="PTHR35175:SF2">
    <property type="entry name" value="DUF1289 DOMAIN-CONTAINING PROTEIN"/>
    <property type="match status" value="1"/>
</dbReference>
<dbReference type="RefSeq" id="WP_220337599.1">
    <property type="nucleotide sequence ID" value="NZ_JAEUAK010000015.1"/>
</dbReference>